<dbReference type="PANTHER" id="PTHR48079:SF6">
    <property type="entry name" value="NAD(P)-BINDING DOMAIN-CONTAINING PROTEIN-RELATED"/>
    <property type="match status" value="1"/>
</dbReference>
<protein>
    <recommendedName>
        <fullName evidence="1">NAD(P)-binding domain-containing protein</fullName>
    </recommendedName>
</protein>
<dbReference type="GO" id="GO:0005737">
    <property type="term" value="C:cytoplasm"/>
    <property type="evidence" value="ECO:0007669"/>
    <property type="project" value="TreeGrafter"/>
</dbReference>
<feature type="domain" description="NAD(P)-binding" evidence="1">
    <location>
        <begin position="14"/>
        <end position="117"/>
    </location>
</feature>
<evidence type="ECO:0000313" key="3">
    <source>
        <dbReference type="Proteomes" id="UP001218188"/>
    </source>
</evidence>
<dbReference type="InterPro" id="IPR051783">
    <property type="entry name" value="NAD(P)-dependent_oxidoreduct"/>
</dbReference>
<comment type="caution">
    <text evidence="2">The sequence shown here is derived from an EMBL/GenBank/DDBJ whole genome shotgun (WGS) entry which is preliminary data.</text>
</comment>
<dbReference type="Gene3D" id="3.40.50.720">
    <property type="entry name" value="NAD(P)-binding Rossmann-like Domain"/>
    <property type="match status" value="1"/>
</dbReference>
<dbReference type="AlphaFoldDB" id="A0AAD6WTB4"/>
<dbReference type="PANTHER" id="PTHR48079">
    <property type="entry name" value="PROTEIN YEEZ"/>
    <property type="match status" value="1"/>
</dbReference>
<dbReference type="GO" id="GO:0004029">
    <property type="term" value="F:aldehyde dehydrogenase (NAD+) activity"/>
    <property type="evidence" value="ECO:0007669"/>
    <property type="project" value="TreeGrafter"/>
</dbReference>
<accession>A0AAD6WTB4</accession>
<dbReference type="InterPro" id="IPR016040">
    <property type="entry name" value="NAD(P)-bd_dom"/>
</dbReference>
<reference evidence="2" key="1">
    <citation type="submission" date="2023-03" db="EMBL/GenBank/DDBJ databases">
        <title>Massive genome expansion in bonnet fungi (Mycena s.s.) driven by repeated elements and novel gene families across ecological guilds.</title>
        <authorList>
            <consortium name="Lawrence Berkeley National Laboratory"/>
            <person name="Harder C.B."/>
            <person name="Miyauchi S."/>
            <person name="Viragh M."/>
            <person name="Kuo A."/>
            <person name="Thoen E."/>
            <person name="Andreopoulos B."/>
            <person name="Lu D."/>
            <person name="Skrede I."/>
            <person name="Drula E."/>
            <person name="Henrissat B."/>
            <person name="Morin E."/>
            <person name="Kohler A."/>
            <person name="Barry K."/>
            <person name="LaButti K."/>
            <person name="Morin E."/>
            <person name="Salamov A."/>
            <person name="Lipzen A."/>
            <person name="Mereny Z."/>
            <person name="Hegedus B."/>
            <person name="Baldrian P."/>
            <person name="Stursova M."/>
            <person name="Weitz H."/>
            <person name="Taylor A."/>
            <person name="Grigoriev I.V."/>
            <person name="Nagy L.G."/>
            <person name="Martin F."/>
            <person name="Kauserud H."/>
        </authorList>
    </citation>
    <scope>NUCLEOTIDE SEQUENCE</scope>
    <source>
        <strain evidence="2">CBHHK200</strain>
    </source>
</reference>
<dbReference type="SUPFAM" id="SSF51735">
    <property type="entry name" value="NAD(P)-binding Rossmann-fold domains"/>
    <property type="match status" value="1"/>
</dbReference>
<dbReference type="Proteomes" id="UP001218188">
    <property type="component" value="Unassembled WGS sequence"/>
</dbReference>
<gene>
    <name evidence="2" type="ORF">C8F04DRAFT_233174</name>
</gene>
<dbReference type="Pfam" id="PF13460">
    <property type="entry name" value="NAD_binding_10"/>
    <property type="match status" value="1"/>
</dbReference>
<name>A0AAD6WTB4_9AGAR</name>
<sequence length="322" mass="34300">MSSTKPTLLIMGPGLIGGSLLTELLKSNHYDITVMARSAEQIDVLAKLGVHTIHAGLQELEKIAAAVETHDITVNAASADDVEVAHASIAALKKSPKNNSGGQKIFVQVSGAGVFGHKYSPHNPIDTIYDDNDVDIINSLSPTAPHRPVDIAWYNASQELAGKAKIAIFIPATVFGVGTGPFGKISIQIPKKVEEALRNGYASYGGDGQATFAHISIADLVSATTILLDALENSKVDVTTNPYFNANNSVETTWFDVVQRIGADLHAKGRIATAEPRSSGPEYDFYGFYRPRTSRLRALGWEETDVDVLAGVSADVEALTSA</sequence>
<evidence type="ECO:0000313" key="2">
    <source>
        <dbReference type="EMBL" id="KAJ7022731.1"/>
    </source>
</evidence>
<proteinExistence type="predicted"/>
<organism evidence="2 3">
    <name type="scientific">Mycena alexandri</name>
    <dbReference type="NCBI Taxonomy" id="1745969"/>
    <lineage>
        <taxon>Eukaryota</taxon>
        <taxon>Fungi</taxon>
        <taxon>Dikarya</taxon>
        <taxon>Basidiomycota</taxon>
        <taxon>Agaricomycotina</taxon>
        <taxon>Agaricomycetes</taxon>
        <taxon>Agaricomycetidae</taxon>
        <taxon>Agaricales</taxon>
        <taxon>Marasmiineae</taxon>
        <taxon>Mycenaceae</taxon>
        <taxon>Mycena</taxon>
    </lineage>
</organism>
<evidence type="ECO:0000259" key="1">
    <source>
        <dbReference type="Pfam" id="PF13460"/>
    </source>
</evidence>
<dbReference type="InterPro" id="IPR036291">
    <property type="entry name" value="NAD(P)-bd_dom_sf"/>
</dbReference>
<keyword evidence="3" id="KW-1185">Reference proteome</keyword>
<dbReference type="EMBL" id="JARJCM010000204">
    <property type="protein sequence ID" value="KAJ7022731.1"/>
    <property type="molecule type" value="Genomic_DNA"/>
</dbReference>